<accession>A0A5S6QE75</accession>
<feature type="signal peptide" evidence="3">
    <location>
        <begin position="1"/>
        <end position="19"/>
    </location>
</feature>
<dbReference type="WBParaSite" id="TMUE_1000005400.1">
    <property type="protein sequence ID" value="TMUE_1000005400.1"/>
    <property type="gene ID" value="WBGene00289635"/>
</dbReference>
<keyword evidence="2" id="KW-0812">Transmembrane</keyword>
<feature type="region of interest" description="Disordered" evidence="1">
    <location>
        <begin position="44"/>
        <end position="76"/>
    </location>
</feature>
<keyword evidence="3" id="KW-0732">Signal</keyword>
<evidence type="ECO:0000256" key="3">
    <source>
        <dbReference type="SAM" id="SignalP"/>
    </source>
</evidence>
<keyword evidence="4" id="KW-1185">Reference proteome</keyword>
<evidence type="ECO:0000256" key="1">
    <source>
        <dbReference type="SAM" id="MobiDB-lite"/>
    </source>
</evidence>
<organism evidence="4 5">
    <name type="scientific">Trichuris muris</name>
    <name type="common">Mouse whipworm</name>
    <dbReference type="NCBI Taxonomy" id="70415"/>
    <lineage>
        <taxon>Eukaryota</taxon>
        <taxon>Metazoa</taxon>
        <taxon>Ecdysozoa</taxon>
        <taxon>Nematoda</taxon>
        <taxon>Enoplea</taxon>
        <taxon>Dorylaimia</taxon>
        <taxon>Trichinellida</taxon>
        <taxon>Trichuridae</taxon>
        <taxon>Trichuris</taxon>
    </lineage>
</organism>
<evidence type="ECO:0000256" key="2">
    <source>
        <dbReference type="SAM" id="Phobius"/>
    </source>
</evidence>
<feature type="compositionally biased region" description="Basic residues" evidence="1">
    <location>
        <begin position="266"/>
        <end position="276"/>
    </location>
</feature>
<dbReference type="AlphaFoldDB" id="A0A5S6QE75"/>
<feature type="region of interest" description="Disordered" evidence="1">
    <location>
        <begin position="254"/>
        <end position="276"/>
    </location>
</feature>
<evidence type="ECO:0000313" key="4">
    <source>
        <dbReference type="Proteomes" id="UP000046395"/>
    </source>
</evidence>
<sequence>MGIYVWVTLFYSTLLFVSPSSLERSHNAEKTLALTTVGSREQEILTSDKLETNETSATGAEEQPANATSEQSSGHQYVSILSPNEKGTVPDKPIKSAHEKINILEPDTVLFGEVDRRAFTNQAPRPNFTKQSTERLNASLAADDPVTLTNDATISLDKMQSNLIILSCVLSVGVMLSLYRLMKVRKRRNAVLKRRNSASPSPARDCRKGSKVWNYPGPPSFKEVVNVPSGSQVEACDLSTLATEVIHEELLKENAQSAVASPQTKRTSKKKKQNPQ</sequence>
<name>A0A5S6QE75_TRIMR</name>
<evidence type="ECO:0000313" key="5">
    <source>
        <dbReference type="WBParaSite" id="TMUE_1000005400.1"/>
    </source>
</evidence>
<feature type="compositionally biased region" description="Polar residues" evidence="1">
    <location>
        <begin position="65"/>
        <end position="76"/>
    </location>
</feature>
<feature type="compositionally biased region" description="Polar residues" evidence="1">
    <location>
        <begin position="254"/>
        <end position="265"/>
    </location>
</feature>
<feature type="region of interest" description="Disordered" evidence="1">
    <location>
        <begin position="192"/>
        <end position="211"/>
    </location>
</feature>
<keyword evidence="2" id="KW-0472">Membrane</keyword>
<dbReference type="Proteomes" id="UP000046395">
    <property type="component" value="Unassembled WGS sequence"/>
</dbReference>
<protein>
    <submittedName>
        <fullName evidence="5">Uncharacterized protein</fullName>
    </submittedName>
</protein>
<reference evidence="5" key="1">
    <citation type="submission" date="2019-12" db="UniProtKB">
        <authorList>
            <consortium name="WormBaseParasite"/>
        </authorList>
    </citation>
    <scope>IDENTIFICATION</scope>
</reference>
<feature type="transmembrane region" description="Helical" evidence="2">
    <location>
        <begin position="163"/>
        <end position="182"/>
    </location>
</feature>
<feature type="chain" id="PRO_5024410265" evidence="3">
    <location>
        <begin position="20"/>
        <end position="276"/>
    </location>
</feature>
<proteinExistence type="predicted"/>
<keyword evidence="2" id="KW-1133">Transmembrane helix</keyword>